<organism evidence="1">
    <name type="scientific">viral metagenome</name>
    <dbReference type="NCBI Taxonomy" id="1070528"/>
    <lineage>
        <taxon>unclassified sequences</taxon>
        <taxon>metagenomes</taxon>
        <taxon>organismal metagenomes</taxon>
    </lineage>
</organism>
<accession>A0A6C0F8Q9</accession>
<protein>
    <submittedName>
        <fullName evidence="1">Uncharacterized protein</fullName>
    </submittedName>
</protein>
<name>A0A6C0F8Q9_9ZZZZ</name>
<dbReference type="EMBL" id="MN739034">
    <property type="protein sequence ID" value="QHT36270.1"/>
    <property type="molecule type" value="Genomic_DNA"/>
</dbReference>
<dbReference type="AlphaFoldDB" id="A0A6C0F8Q9"/>
<evidence type="ECO:0000313" key="1">
    <source>
        <dbReference type="EMBL" id="QHT36270.1"/>
    </source>
</evidence>
<reference evidence="1" key="1">
    <citation type="journal article" date="2020" name="Nature">
        <title>Giant virus diversity and host interactions through global metagenomics.</title>
        <authorList>
            <person name="Schulz F."/>
            <person name="Roux S."/>
            <person name="Paez-Espino D."/>
            <person name="Jungbluth S."/>
            <person name="Walsh D.A."/>
            <person name="Denef V.J."/>
            <person name="McMahon K.D."/>
            <person name="Konstantinidis K.T."/>
            <person name="Eloe-Fadrosh E.A."/>
            <person name="Kyrpides N.C."/>
            <person name="Woyke T."/>
        </authorList>
    </citation>
    <scope>NUCLEOTIDE SEQUENCE</scope>
    <source>
        <strain evidence="1">GVMAG-M-3300009182-46</strain>
    </source>
</reference>
<proteinExistence type="predicted"/>
<sequence>MPHCCCICNKATTDPLIPLSCFIKYLNRGHKVCQSCWWDPVIGFALESTCHACPGCEKKIDLPFAKMDPTIVDLTTDE</sequence>